<evidence type="ECO:0000256" key="2">
    <source>
        <dbReference type="ARBA" id="ARBA00022692"/>
    </source>
</evidence>
<dbReference type="GO" id="GO:0016020">
    <property type="term" value="C:membrane"/>
    <property type="evidence" value="ECO:0007669"/>
    <property type="project" value="UniProtKB-SubCell"/>
</dbReference>
<comment type="caution">
    <text evidence="8">The sequence shown here is derived from an EMBL/GenBank/DDBJ whole genome shotgun (WGS) entry which is preliminary data.</text>
</comment>
<evidence type="ECO:0000313" key="8">
    <source>
        <dbReference type="EMBL" id="KAG6431884.1"/>
    </source>
</evidence>
<dbReference type="SUPFAM" id="SSF103506">
    <property type="entry name" value="Mitochondrial carrier"/>
    <property type="match status" value="1"/>
</dbReference>
<accession>A0A8X8YHG7</accession>
<reference evidence="8" key="2">
    <citation type="submission" date="2020-08" db="EMBL/GenBank/DDBJ databases">
        <title>Plant Genome Project.</title>
        <authorList>
            <person name="Zhang R.-G."/>
        </authorList>
    </citation>
    <scope>NUCLEOTIDE SEQUENCE</scope>
    <source>
        <strain evidence="8">Huo1</strain>
        <tissue evidence="8">Leaf</tissue>
    </source>
</reference>
<dbReference type="InterPro" id="IPR012677">
    <property type="entry name" value="Nucleotide-bd_a/b_plait_sf"/>
</dbReference>
<keyword evidence="2" id="KW-0812">Transmembrane</keyword>
<feature type="domain" description="RRM" evidence="7">
    <location>
        <begin position="91"/>
        <end position="171"/>
    </location>
</feature>
<protein>
    <recommendedName>
        <fullName evidence="7">RRM domain-containing protein</fullName>
    </recommendedName>
</protein>
<dbReference type="Pfam" id="PF00076">
    <property type="entry name" value="RRM_1"/>
    <property type="match status" value="1"/>
</dbReference>
<evidence type="ECO:0000256" key="3">
    <source>
        <dbReference type="ARBA" id="ARBA00022737"/>
    </source>
</evidence>
<comment type="subcellular location">
    <subcellularLocation>
        <location evidence="1">Membrane</location>
    </subcellularLocation>
</comment>
<name>A0A8X8YHG7_SALSN</name>
<keyword evidence="9" id="KW-1185">Reference proteome</keyword>
<evidence type="ECO:0000259" key="7">
    <source>
        <dbReference type="PROSITE" id="PS50102"/>
    </source>
</evidence>
<sequence length="224" mass="24560">MTNSSSSSAGSMKAKWGVSSSDVFFSTSGMSVATATGITHPLDVLKVRLQMQLVGQRGPLTGMLFICFSPNAVVSICRIDFTIFFAKISEHKIFIGMLPKNLSDAEVSALFSNYGTIKELQLVRGYQQTSKGCAFLKFETKEQALAAIEALNGKHKIEGSTVPLVVKWADTEKERQARRAQKALSFASNVPYPDDSRQHLYGALLMGYMPPYNGYGFQVCSVYN</sequence>
<dbReference type="FunFam" id="3.30.70.330:FF:000216">
    <property type="entry name" value="RNA-binding protein BRN1 isoform X1"/>
    <property type="match status" value="1"/>
</dbReference>
<evidence type="ECO:0000256" key="6">
    <source>
        <dbReference type="PROSITE-ProRule" id="PRU00176"/>
    </source>
</evidence>
<organism evidence="8">
    <name type="scientific">Salvia splendens</name>
    <name type="common">Scarlet sage</name>
    <dbReference type="NCBI Taxonomy" id="180675"/>
    <lineage>
        <taxon>Eukaryota</taxon>
        <taxon>Viridiplantae</taxon>
        <taxon>Streptophyta</taxon>
        <taxon>Embryophyta</taxon>
        <taxon>Tracheophyta</taxon>
        <taxon>Spermatophyta</taxon>
        <taxon>Magnoliopsida</taxon>
        <taxon>eudicotyledons</taxon>
        <taxon>Gunneridae</taxon>
        <taxon>Pentapetalae</taxon>
        <taxon>asterids</taxon>
        <taxon>lamiids</taxon>
        <taxon>Lamiales</taxon>
        <taxon>Lamiaceae</taxon>
        <taxon>Nepetoideae</taxon>
        <taxon>Mentheae</taxon>
        <taxon>Salviinae</taxon>
        <taxon>Salvia</taxon>
        <taxon>Salvia subgen. Calosphace</taxon>
        <taxon>core Calosphace</taxon>
    </lineage>
</organism>
<reference evidence="8" key="1">
    <citation type="submission" date="2018-01" db="EMBL/GenBank/DDBJ databases">
        <authorList>
            <person name="Mao J.F."/>
        </authorList>
    </citation>
    <scope>NUCLEOTIDE SEQUENCE</scope>
    <source>
        <strain evidence="8">Huo1</strain>
        <tissue evidence="8">Leaf</tissue>
    </source>
</reference>
<evidence type="ECO:0000313" key="9">
    <source>
        <dbReference type="Proteomes" id="UP000298416"/>
    </source>
</evidence>
<dbReference type="Proteomes" id="UP000298416">
    <property type="component" value="Unassembled WGS sequence"/>
</dbReference>
<evidence type="ECO:0000256" key="4">
    <source>
        <dbReference type="ARBA" id="ARBA00022884"/>
    </source>
</evidence>
<dbReference type="SMART" id="SM00360">
    <property type="entry name" value="RRM"/>
    <property type="match status" value="1"/>
</dbReference>
<keyword evidence="4 6" id="KW-0694">RNA-binding</keyword>
<dbReference type="InterPro" id="IPR023395">
    <property type="entry name" value="MCP_dom_sf"/>
</dbReference>
<dbReference type="InterPro" id="IPR035979">
    <property type="entry name" value="RBD_domain_sf"/>
</dbReference>
<dbReference type="Gene3D" id="3.30.70.330">
    <property type="match status" value="1"/>
</dbReference>
<dbReference type="SUPFAM" id="SSF54928">
    <property type="entry name" value="RNA-binding domain, RBD"/>
    <property type="match status" value="1"/>
</dbReference>
<dbReference type="PROSITE" id="PS50102">
    <property type="entry name" value="RRM"/>
    <property type="match status" value="1"/>
</dbReference>
<dbReference type="AlphaFoldDB" id="A0A8X8YHG7"/>
<evidence type="ECO:0000256" key="1">
    <source>
        <dbReference type="ARBA" id="ARBA00004370"/>
    </source>
</evidence>
<dbReference type="GO" id="GO:0003723">
    <property type="term" value="F:RNA binding"/>
    <property type="evidence" value="ECO:0007669"/>
    <property type="project" value="UniProtKB-UniRule"/>
</dbReference>
<dbReference type="EMBL" id="PNBA02000002">
    <property type="protein sequence ID" value="KAG6431884.1"/>
    <property type="molecule type" value="Genomic_DNA"/>
</dbReference>
<proteinExistence type="predicted"/>
<gene>
    <name evidence="8" type="ORF">SASPL_103455</name>
</gene>
<keyword evidence="5" id="KW-0472">Membrane</keyword>
<evidence type="ECO:0000256" key="5">
    <source>
        <dbReference type="ARBA" id="ARBA00023136"/>
    </source>
</evidence>
<dbReference type="PANTHER" id="PTHR24012">
    <property type="entry name" value="RNA BINDING PROTEIN"/>
    <property type="match status" value="1"/>
</dbReference>
<dbReference type="InterPro" id="IPR000504">
    <property type="entry name" value="RRM_dom"/>
</dbReference>
<keyword evidence="3" id="KW-0677">Repeat</keyword>